<reference evidence="1" key="1">
    <citation type="submission" date="2020-05" db="EMBL/GenBank/DDBJ databases">
        <title>Phylogenomic resolution of chytrid fungi.</title>
        <authorList>
            <person name="Stajich J.E."/>
            <person name="Amses K."/>
            <person name="Simmons R."/>
            <person name="Seto K."/>
            <person name="Myers J."/>
            <person name="Bonds A."/>
            <person name="Quandt C.A."/>
            <person name="Barry K."/>
            <person name="Liu P."/>
            <person name="Grigoriev I."/>
            <person name="Longcore J.E."/>
            <person name="James T.Y."/>
        </authorList>
    </citation>
    <scope>NUCLEOTIDE SEQUENCE</scope>
    <source>
        <strain evidence="1">JEL0476</strain>
    </source>
</reference>
<accession>A0AAD5U8X5</accession>
<gene>
    <name evidence="1" type="ORF">HK099_007637</name>
</gene>
<evidence type="ECO:0000313" key="2">
    <source>
        <dbReference type="Proteomes" id="UP001211065"/>
    </source>
</evidence>
<dbReference type="Proteomes" id="UP001211065">
    <property type="component" value="Unassembled WGS sequence"/>
</dbReference>
<comment type="caution">
    <text evidence="1">The sequence shown here is derived from an EMBL/GenBank/DDBJ whole genome shotgun (WGS) entry which is preliminary data.</text>
</comment>
<protein>
    <submittedName>
        <fullName evidence="1">Uncharacterized protein</fullName>
    </submittedName>
</protein>
<proteinExistence type="predicted"/>
<evidence type="ECO:0000313" key="1">
    <source>
        <dbReference type="EMBL" id="KAJ3224917.1"/>
    </source>
</evidence>
<dbReference type="AlphaFoldDB" id="A0AAD5U8X5"/>
<organism evidence="1 2">
    <name type="scientific">Clydaea vesicula</name>
    <dbReference type="NCBI Taxonomy" id="447962"/>
    <lineage>
        <taxon>Eukaryota</taxon>
        <taxon>Fungi</taxon>
        <taxon>Fungi incertae sedis</taxon>
        <taxon>Chytridiomycota</taxon>
        <taxon>Chytridiomycota incertae sedis</taxon>
        <taxon>Chytridiomycetes</taxon>
        <taxon>Lobulomycetales</taxon>
        <taxon>Lobulomycetaceae</taxon>
        <taxon>Clydaea</taxon>
    </lineage>
</organism>
<dbReference type="EMBL" id="JADGJW010000076">
    <property type="protein sequence ID" value="KAJ3224917.1"/>
    <property type="molecule type" value="Genomic_DNA"/>
</dbReference>
<sequence>MILTAAVVSAFSKKTHKTPKDKEKDNYKDMALPSYDEKQPLLEIASNPAKNLTFPKYILIEKGV</sequence>
<name>A0AAD5U8X5_9FUNG</name>
<keyword evidence="2" id="KW-1185">Reference proteome</keyword>